<dbReference type="InterPro" id="IPR005055">
    <property type="entry name" value="A10/PebIII"/>
</dbReference>
<dbReference type="Pfam" id="PF03392">
    <property type="entry name" value="OS-D"/>
    <property type="match status" value="1"/>
</dbReference>
<evidence type="ECO:0000313" key="3">
    <source>
        <dbReference type="Proteomes" id="UP001516400"/>
    </source>
</evidence>
<name>A0ABD2PE04_9CUCU</name>
<feature type="signal peptide" evidence="1">
    <location>
        <begin position="1"/>
        <end position="20"/>
    </location>
</feature>
<keyword evidence="1" id="KW-0732">Signal</keyword>
<dbReference type="SUPFAM" id="SSF100910">
    <property type="entry name" value="Chemosensory protein Csp2"/>
    <property type="match status" value="1"/>
</dbReference>
<protein>
    <recommendedName>
        <fullName evidence="4">Chemosensory protein</fullName>
    </recommendedName>
</protein>
<reference evidence="2 3" key="1">
    <citation type="journal article" date="2021" name="BMC Biol.">
        <title>Horizontally acquired antibacterial genes associated with adaptive radiation of ladybird beetles.</title>
        <authorList>
            <person name="Li H.S."/>
            <person name="Tang X.F."/>
            <person name="Huang Y.H."/>
            <person name="Xu Z.Y."/>
            <person name="Chen M.L."/>
            <person name="Du X.Y."/>
            <person name="Qiu B.Y."/>
            <person name="Chen P.T."/>
            <person name="Zhang W."/>
            <person name="Slipinski A."/>
            <person name="Escalona H.E."/>
            <person name="Waterhouse R.M."/>
            <person name="Zwick A."/>
            <person name="Pang H."/>
        </authorList>
    </citation>
    <scope>NUCLEOTIDE SEQUENCE [LARGE SCALE GENOMIC DNA]</scope>
    <source>
        <strain evidence="2">SYSU2018</strain>
    </source>
</reference>
<gene>
    <name evidence="2" type="ORF">HHI36_003591</name>
</gene>
<keyword evidence="3" id="KW-1185">Reference proteome</keyword>
<comment type="caution">
    <text evidence="2">The sequence shown here is derived from an EMBL/GenBank/DDBJ whole genome shotgun (WGS) entry which is preliminary data.</text>
</comment>
<accession>A0ABD2PE04</accession>
<evidence type="ECO:0000313" key="2">
    <source>
        <dbReference type="EMBL" id="KAL3289155.1"/>
    </source>
</evidence>
<dbReference type="PANTHER" id="PTHR11257:SF13">
    <property type="entry name" value="GEO07322P1"/>
    <property type="match status" value="1"/>
</dbReference>
<dbReference type="EMBL" id="JABFTP020000185">
    <property type="protein sequence ID" value="KAL3289155.1"/>
    <property type="molecule type" value="Genomic_DNA"/>
</dbReference>
<sequence>MKFVLICALTFIFAAQVIVADKTIINRLGQIDVNTILENEWLLNNLLKCLIEGKRCTKDGTEIKKFLPEAIRTGCAKCTDSQRTGGIKVIKHLIKEKPNEWKILLDKFDPQKVYRARWNPVLAKDGLNID</sequence>
<dbReference type="Proteomes" id="UP001516400">
    <property type="component" value="Unassembled WGS sequence"/>
</dbReference>
<proteinExistence type="predicted"/>
<organism evidence="2 3">
    <name type="scientific">Cryptolaemus montrouzieri</name>
    <dbReference type="NCBI Taxonomy" id="559131"/>
    <lineage>
        <taxon>Eukaryota</taxon>
        <taxon>Metazoa</taxon>
        <taxon>Ecdysozoa</taxon>
        <taxon>Arthropoda</taxon>
        <taxon>Hexapoda</taxon>
        <taxon>Insecta</taxon>
        <taxon>Pterygota</taxon>
        <taxon>Neoptera</taxon>
        <taxon>Endopterygota</taxon>
        <taxon>Coleoptera</taxon>
        <taxon>Polyphaga</taxon>
        <taxon>Cucujiformia</taxon>
        <taxon>Coccinelloidea</taxon>
        <taxon>Coccinellidae</taxon>
        <taxon>Scymninae</taxon>
        <taxon>Scymnini</taxon>
        <taxon>Cryptolaemus</taxon>
    </lineage>
</organism>
<dbReference type="PANTHER" id="PTHR11257">
    <property type="entry name" value="CHEMOSENSORY PROTEIN-RELATED"/>
    <property type="match status" value="1"/>
</dbReference>
<evidence type="ECO:0000256" key="1">
    <source>
        <dbReference type="SAM" id="SignalP"/>
    </source>
</evidence>
<dbReference type="InterPro" id="IPR036682">
    <property type="entry name" value="OS_D_A10/PebIII_sf"/>
</dbReference>
<dbReference type="AlphaFoldDB" id="A0ABD2PE04"/>
<dbReference type="Gene3D" id="1.10.2080.10">
    <property type="entry name" value="Insect odorant-binding protein A10/Ejaculatory bulb-specific protein 3"/>
    <property type="match status" value="1"/>
</dbReference>
<feature type="chain" id="PRO_5044844298" description="Chemosensory protein" evidence="1">
    <location>
        <begin position="21"/>
        <end position="130"/>
    </location>
</feature>
<evidence type="ECO:0008006" key="4">
    <source>
        <dbReference type="Google" id="ProtNLM"/>
    </source>
</evidence>